<dbReference type="InterPro" id="IPR016181">
    <property type="entry name" value="Acyl_CoA_acyltransferase"/>
</dbReference>
<dbReference type="GO" id="GO:0008080">
    <property type="term" value="F:N-acetyltransferase activity"/>
    <property type="evidence" value="ECO:0007669"/>
    <property type="project" value="InterPro"/>
</dbReference>
<dbReference type="InterPro" id="IPR039135">
    <property type="entry name" value="NAT9-like"/>
</dbReference>
<comment type="similarity">
    <text evidence="1">Belongs to the acetyltransferase family. GNAT subfamily.</text>
</comment>
<reference evidence="5 6" key="1">
    <citation type="submission" date="2022-07" db="EMBL/GenBank/DDBJ databases">
        <title>Genome-wide signatures of adaptation to extreme environments.</title>
        <authorList>
            <person name="Cho C.H."/>
            <person name="Yoon H.S."/>
        </authorList>
    </citation>
    <scope>NUCLEOTIDE SEQUENCE [LARGE SCALE GENOMIC DNA]</scope>
    <source>
        <strain evidence="5 6">108.79 E11</strain>
    </source>
</reference>
<comment type="caution">
    <text evidence="5">The sequence shown here is derived from an EMBL/GenBank/DDBJ whole genome shotgun (WGS) entry which is preliminary data.</text>
</comment>
<evidence type="ECO:0000313" key="5">
    <source>
        <dbReference type="EMBL" id="KAK4528385.1"/>
    </source>
</evidence>
<dbReference type="PANTHER" id="PTHR13256:SF16">
    <property type="entry name" value="ALPHA_BETA-TUBULIN-N-ACETYLTRANSFERASE 9"/>
    <property type="match status" value="1"/>
</dbReference>
<dbReference type="Gene3D" id="3.40.630.30">
    <property type="match status" value="1"/>
</dbReference>
<keyword evidence="3" id="KW-0012">Acyltransferase</keyword>
<keyword evidence="2" id="KW-0808">Transferase</keyword>
<feature type="domain" description="N-acetyltransferase" evidence="4">
    <location>
        <begin position="28"/>
        <end position="191"/>
    </location>
</feature>
<evidence type="ECO:0000256" key="1">
    <source>
        <dbReference type="ARBA" id="ARBA00009342"/>
    </source>
</evidence>
<evidence type="ECO:0000256" key="3">
    <source>
        <dbReference type="ARBA" id="ARBA00023315"/>
    </source>
</evidence>
<name>A0AAV9ILH6_9RHOD</name>
<proteinExistence type="inferred from homology"/>
<evidence type="ECO:0000259" key="4">
    <source>
        <dbReference type="PROSITE" id="PS51186"/>
    </source>
</evidence>
<dbReference type="EMBL" id="JANCYU010000063">
    <property type="protein sequence ID" value="KAK4528385.1"/>
    <property type="molecule type" value="Genomic_DNA"/>
</dbReference>
<keyword evidence="6" id="KW-1185">Reference proteome</keyword>
<evidence type="ECO:0000313" key="6">
    <source>
        <dbReference type="Proteomes" id="UP001300502"/>
    </source>
</evidence>
<dbReference type="AlphaFoldDB" id="A0AAV9ILH6"/>
<dbReference type="SUPFAM" id="SSF55729">
    <property type="entry name" value="Acyl-CoA N-acyltransferases (Nat)"/>
    <property type="match status" value="1"/>
</dbReference>
<dbReference type="PANTHER" id="PTHR13256">
    <property type="entry name" value="N-ACETYLTRANSFERASE 9"/>
    <property type="match status" value="1"/>
</dbReference>
<sequence>MMNHPDDHLSKDDLCLIGKKVLLIPYEREFVPLYHSWMQDKTLQQQTATEPLSLEEEYENQLSWRLDPHKYTFLIVYLVHPSQPQCIVGDVNLFLLPRNDDTDEECEEKEKDMQAEVEVMIASRRHRRLGLATEAVQLMMAFARQYLGLNTFIAKIGSDNVASIGLFQRLGFQIFRRVDVFSEVHMRKTWTTPPVSSSFFLQVASWKRDWSIPCLSLLDDIPTKN</sequence>
<dbReference type="PROSITE" id="PS51186">
    <property type="entry name" value="GNAT"/>
    <property type="match status" value="1"/>
</dbReference>
<evidence type="ECO:0000256" key="2">
    <source>
        <dbReference type="ARBA" id="ARBA00022679"/>
    </source>
</evidence>
<protein>
    <recommendedName>
        <fullName evidence="4">N-acetyltransferase domain-containing protein</fullName>
    </recommendedName>
</protein>
<dbReference type="InterPro" id="IPR000182">
    <property type="entry name" value="GNAT_dom"/>
</dbReference>
<accession>A0AAV9ILH6</accession>
<organism evidence="5 6">
    <name type="scientific">Galdieria yellowstonensis</name>
    <dbReference type="NCBI Taxonomy" id="3028027"/>
    <lineage>
        <taxon>Eukaryota</taxon>
        <taxon>Rhodophyta</taxon>
        <taxon>Bangiophyceae</taxon>
        <taxon>Galdieriales</taxon>
        <taxon>Galdieriaceae</taxon>
        <taxon>Galdieria</taxon>
    </lineage>
</organism>
<gene>
    <name evidence="5" type="ORF">GAYE_SCF55G6326</name>
</gene>
<dbReference type="Proteomes" id="UP001300502">
    <property type="component" value="Unassembled WGS sequence"/>
</dbReference>
<dbReference type="Pfam" id="PF13302">
    <property type="entry name" value="Acetyltransf_3"/>
    <property type="match status" value="1"/>
</dbReference>